<name>A0ACB8DBT0_DERSI</name>
<comment type="caution">
    <text evidence="1">The sequence shown here is derived from an EMBL/GenBank/DDBJ whole genome shotgun (WGS) entry which is preliminary data.</text>
</comment>
<gene>
    <name evidence="1" type="ORF">HPB49_007516</name>
</gene>
<reference evidence="1" key="1">
    <citation type="submission" date="2020-05" db="EMBL/GenBank/DDBJ databases">
        <title>Large-scale comparative analyses of tick genomes elucidate their genetic diversity and vector capacities.</title>
        <authorList>
            <person name="Jia N."/>
            <person name="Wang J."/>
            <person name="Shi W."/>
            <person name="Du L."/>
            <person name="Sun Y."/>
            <person name="Zhan W."/>
            <person name="Jiang J."/>
            <person name="Wang Q."/>
            <person name="Zhang B."/>
            <person name="Ji P."/>
            <person name="Sakyi L.B."/>
            <person name="Cui X."/>
            <person name="Yuan T."/>
            <person name="Jiang B."/>
            <person name="Yang W."/>
            <person name="Lam T.T.-Y."/>
            <person name="Chang Q."/>
            <person name="Ding S."/>
            <person name="Wang X."/>
            <person name="Zhu J."/>
            <person name="Ruan X."/>
            <person name="Zhao L."/>
            <person name="Wei J."/>
            <person name="Que T."/>
            <person name="Du C."/>
            <person name="Cheng J."/>
            <person name="Dai P."/>
            <person name="Han X."/>
            <person name="Huang E."/>
            <person name="Gao Y."/>
            <person name="Liu J."/>
            <person name="Shao H."/>
            <person name="Ye R."/>
            <person name="Li L."/>
            <person name="Wei W."/>
            <person name="Wang X."/>
            <person name="Wang C."/>
            <person name="Yang T."/>
            <person name="Huo Q."/>
            <person name="Li W."/>
            <person name="Guo W."/>
            <person name="Chen H."/>
            <person name="Zhou L."/>
            <person name="Ni X."/>
            <person name="Tian J."/>
            <person name="Zhou Y."/>
            <person name="Sheng Y."/>
            <person name="Liu T."/>
            <person name="Pan Y."/>
            <person name="Xia L."/>
            <person name="Li J."/>
            <person name="Zhao F."/>
            <person name="Cao W."/>
        </authorList>
    </citation>
    <scope>NUCLEOTIDE SEQUENCE</scope>
    <source>
        <strain evidence="1">Dsil-2018</strain>
    </source>
</reference>
<accession>A0ACB8DBT0</accession>
<protein>
    <submittedName>
        <fullName evidence="1">Uncharacterized protein</fullName>
    </submittedName>
</protein>
<sequence>MQLLQENGVTVPKFGVAATPEEAEEIAQRLGTSDVVVKALVLAGGRGKGTFDSGLKGGVKMAFSPSEAKSFASQMIGHTLRTKQTGEKGIHVNKVMVTERLYNRREYYFALMMEREYNGPVIVASSQGGVNIEEVARENPEAILKLPIDINQGIDKASTAELVRALGFHPSAVDGAVTLIENLYKVFLKYDATLIEINPLIEDNNNIVYCLDAKCRFDDNAFFRQKELFDLRDWTQQDIREKQAHESNLNYIALDGDIGCLVNGAGLAMATMDIIKLHGGSPANFLDVGGRWLPRLGSHTLVFQVQAILVNIFGGIMRCDIIAEGVIQAAETLDLKIPIVVRLQGTQVDEAKALIATSKLKILACDNLDEAAKMVVRLSTIVGLARSASVDVKFELPL</sequence>
<dbReference type="Proteomes" id="UP000821865">
    <property type="component" value="Chromosome 2"/>
</dbReference>
<proteinExistence type="predicted"/>
<evidence type="ECO:0000313" key="1">
    <source>
        <dbReference type="EMBL" id="KAH7965422.1"/>
    </source>
</evidence>
<evidence type="ECO:0000313" key="2">
    <source>
        <dbReference type="Proteomes" id="UP000821865"/>
    </source>
</evidence>
<keyword evidence="2" id="KW-1185">Reference proteome</keyword>
<organism evidence="1 2">
    <name type="scientific">Dermacentor silvarum</name>
    <name type="common">Tick</name>
    <dbReference type="NCBI Taxonomy" id="543639"/>
    <lineage>
        <taxon>Eukaryota</taxon>
        <taxon>Metazoa</taxon>
        <taxon>Ecdysozoa</taxon>
        <taxon>Arthropoda</taxon>
        <taxon>Chelicerata</taxon>
        <taxon>Arachnida</taxon>
        <taxon>Acari</taxon>
        <taxon>Parasitiformes</taxon>
        <taxon>Ixodida</taxon>
        <taxon>Ixodoidea</taxon>
        <taxon>Ixodidae</taxon>
        <taxon>Rhipicephalinae</taxon>
        <taxon>Dermacentor</taxon>
    </lineage>
</organism>
<dbReference type="EMBL" id="CM023471">
    <property type="protein sequence ID" value="KAH7965422.1"/>
    <property type="molecule type" value="Genomic_DNA"/>
</dbReference>